<comment type="caution">
    <text evidence="2">The sequence shown here is derived from an EMBL/GenBank/DDBJ whole genome shotgun (WGS) entry which is preliminary data.</text>
</comment>
<dbReference type="AlphaFoldDB" id="A0A9W8MRA7"/>
<keyword evidence="1" id="KW-0472">Membrane</keyword>
<protein>
    <submittedName>
        <fullName evidence="2">Uncharacterized protein</fullName>
    </submittedName>
</protein>
<reference evidence="2" key="1">
    <citation type="submission" date="2022-07" db="EMBL/GenBank/DDBJ databases">
        <title>Genome Sequence of Agrocybe chaxingu.</title>
        <authorList>
            <person name="Buettner E."/>
        </authorList>
    </citation>
    <scope>NUCLEOTIDE SEQUENCE</scope>
    <source>
        <strain evidence="2">MP-N11</strain>
    </source>
</reference>
<evidence type="ECO:0000313" key="2">
    <source>
        <dbReference type="EMBL" id="KAJ3501361.1"/>
    </source>
</evidence>
<evidence type="ECO:0000256" key="1">
    <source>
        <dbReference type="SAM" id="Phobius"/>
    </source>
</evidence>
<accession>A0A9W8MRA7</accession>
<gene>
    <name evidence="2" type="ORF">NLJ89_g9370</name>
</gene>
<keyword evidence="1" id="KW-0812">Transmembrane</keyword>
<sequence>MDGGNNSNDDPVQEIQVPPRLILNGMDTDGEEPTQWQERRCAPGTLVMLPAANLHTPRDMTSSVKETSIEVDIPMRSLLSVTFCLLVTQNLIMLAIALDITSP</sequence>
<evidence type="ECO:0000313" key="3">
    <source>
        <dbReference type="Proteomes" id="UP001148786"/>
    </source>
</evidence>
<proteinExistence type="predicted"/>
<name>A0A9W8MRA7_9AGAR</name>
<feature type="transmembrane region" description="Helical" evidence="1">
    <location>
        <begin position="78"/>
        <end position="98"/>
    </location>
</feature>
<dbReference type="EMBL" id="JANKHO010001448">
    <property type="protein sequence ID" value="KAJ3501361.1"/>
    <property type="molecule type" value="Genomic_DNA"/>
</dbReference>
<keyword evidence="1" id="KW-1133">Transmembrane helix</keyword>
<organism evidence="2 3">
    <name type="scientific">Agrocybe chaxingu</name>
    <dbReference type="NCBI Taxonomy" id="84603"/>
    <lineage>
        <taxon>Eukaryota</taxon>
        <taxon>Fungi</taxon>
        <taxon>Dikarya</taxon>
        <taxon>Basidiomycota</taxon>
        <taxon>Agaricomycotina</taxon>
        <taxon>Agaricomycetes</taxon>
        <taxon>Agaricomycetidae</taxon>
        <taxon>Agaricales</taxon>
        <taxon>Agaricineae</taxon>
        <taxon>Strophariaceae</taxon>
        <taxon>Agrocybe</taxon>
    </lineage>
</organism>
<keyword evidence="3" id="KW-1185">Reference proteome</keyword>
<dbReference type="Proteomes" id="UP001148786">
    <property type="component" value="Unassembled WGS sequence"/>
</dbReference>